<dbReference type="PANTHER" id="PTHR11803">
    <property type="entry name" value="2-IMINOBUTANOATE/2-IMINOPROPANOATE DEAMINASE RIDA"/>
    <property type="match status" value="1"/>
</dbReference>
<dbReference type="GO" id="GO:0019239">
    <property type="term" value="F:deaminase activity"/>
    <property type="evidence" value="ECO:0007669"/>
    <property type="project" value="TreeGrafter"/>
</dbReference>
<protein>
    <submittedName>
        <fullName evidence="2">Enamine deaminase RidA</fullName>
    </submittedName>
</protein>
<dbReference type="GO" id="GO:0005829">
    <property type="term" value="C:cytosol"/>
    <property type="evidence" value="ECO:0007669"/>
    <property type="project" value="TreeGrafter"/>
</dbReference>
<dbReference type="KEGG" id="mpof:MPOR_14160"/>
<proteinExistence type="inferred from homology"/>
<dbReference type="PANTHER" id="PTHR11803:SF58">
    <property type="entry name" value="PROTEIN HMF1-RELATED"/>
    <property type="match status" value="1"/>
</dbReference>
<dbReference type="Proteomes" id="UP000466785">
    <property type="component" value="Chromosome"/>
</dbReference>
<evidence type="ECO:0000313" key="3">
    <source>
        <dbReference type="Proteomes" id="UP000466785"/>
    </source>
</evidence>
<accession>A0A6N4V8C5</accession>
<dbReference type="InterPro" id="IPR006175">
    <property type="entry name" value="YjgF/YER057c/UK114"/>
</dbReference>
<dbReference type="EMBL" id="AP022570">
    <property type="protein sequence ID" value="BBX50390.1"/>
    <property type="molecule type" value="Genomic_DNA"/>
</dbReference>
<dbReference type="SUPFAM" id="SSF55298">
    <property type="entry name" value="YjgF-like"/>
    <property type="match status" value="1"/>
</dbReference>
<dbReference type="Gene3D" id="3.30.1330.40">
    <property type="entry name" value="RutC-like"/>
    <property type="match status" value="1"/>
</dbReference>
<evidence type="ECO:0000313" key="2">
    <source>
        <dbReference type="EMBL" id="BBX50390.1"/>
    </source>
</evidence>
<dbReference type="InterPro" id="IPR035959">
    <property type="entry name" value="RutC-like_sf"/>
</dbReference>
<comment type="similarity">
    <text evidence="1">Belongs to the RutC family.</text>
</comment>
<organism evidence="2 3">
    <name type="scientific">Mycolicibacterium poriferae</name>
    <dbReference type="NCBI Taxonomy" id="39694"/>
    <lineage>
        <taxon>Bacteria</taxon>
        <taxon>Bacillati</taxon>
        <taxon>Actinomycetota</taxon>
        <taxon>Actinomycetes</taxon>
        <taxon>Mycobacteriales</taxon>
        <taxon>Mycobacteriaceae</taxon>
        <taxon>Mycolicibacterium</taxon>
    </lineage>
</organism>
<evidence type="ECO:0000256" key="1">
    <source>
        <dbReference type="ARBA" id="ARBA00010552"/>
    </source>
</evidence>
<reference evidence="2 3" key="1">
    <citation type="journal article" date="2019" name="Emerg. Microbes Infect.">
        <title>Comprehensive subspecies identification of 175 nontuberculous mycobacteria species based on 7547 genomic profiles.</title>
        <authorList>
            <person name="Matsumoto Y."/>
            <person name="Kinjo T."/>
            <person name="Motooka D."/>
            <person name="Nabeya D."/>
            <person name="Jung N."/>
            <person name="Uechi K."/>
            <person name="Horii T."/>
            <person name="Iida T."/>
            <person name="Fujita J."/>
            <person name="Nakamura S."/>
        </authorList>
    </citation>
    <scope>NUCLEOTIDE SEQUENCE [LARGE SCALE GENOMIC DNA]</scope>
    <source>
        <strain evidence="2 3">JCM 12603</strain>
    </source>
</reference>
<dbReference type="Pfam" id="PF01042">
    <property type="entry name" value="Ribonuc_L-PSP"/>
    <property type="match status" value="1"/>
</dbReference>
<name>A0A6N4V8C5_9MYCO</name>
<keyword evidence="3" id="KW-1185">Reference proteome</keyword>
<sequence length="133" mass="14450">MTIQRINPSQLFDSKPNGHSQGTIVESGKLAFFSGQVAWSPQHTAPPDSLAEQTQMVTANLQVCLDSVGATRDDIVMARVYIVDLSPERLNEAFPALLEFFGDVYPSLTGIGVQALAGPELHIEIEMVVRVPD</sequence>
<gene>
    <name evidence="2" type="ORF">MPOR_14160</name>
</gene>
<dbReference type="CDD" id="cd00448">
    <property type="entry name" value="YjgF_YER057c_UK114_family"/>
    <property type="match status" value="1"/>
</dbReference>
<dbReference type="RefSeq" id="WP_163673084.1">
    <property type="nucleotide sequence ID" value="NZ_AP022570.1"/>
</dbReference>
<dbReference type="AlphaFoldDB" id="A0A6N4V8C5"/>